<protein>
    <submittedName>
        <fullName evidence="1">DUF305 domain-containing protein</fullName>
    </submittedName>
</protein>
<evidence type="ECO:0000313" key="2">
    <source>
        <dbReference type="Proteomes" id="UP001375539"/>
    </source>
</evidence>
<evidence type="ECO:0000313" key="1">
    <source>
        <dbReference type="EMBL" id="MEJ8658635.1"/>
    </source>
</evidence>
<proteinExistence type="predicted"/>
<sequence length="215" mass="22668">MTAFKHAPLSCRAHLRPPHRRMVVTAAVAAGALLLAGCGGDGTTDSRAAAPKATAPTAVGAFNDADVAFAQGMIPHHQQALEMAELAAGRASDQEIRTLARAVEKAQDPEIRTMRSWLGAWGEPESSGTEHGDHGGGGTAGMMSEQDMTDLTAAKGTDFDRTFARMMIDHHNGATEMARTEQADGRNADARELAGAVVKAQSAEVEQLRSILDRL</sequence>
<accession>A0ACC6QK06</accession>
<comment type="caution">
    <text evidence="1">The sequence shown here is derived from an EMBL/GenBank/DDBJ whole genome shotgun (WGS) entry which is preliminary data.</text>
</comment>
<gene>
    <name evidence="1" type="ORF">WKI58_19280</name>
</gene>
<name>A0ACC6QK06_9ACTN</name>
<keyword evidence="2" id="KW-1185">Reference proteome</keyword>
<reference evidence="1" key="1">
    <citation type="submission" date="2024-03" db="EMBL/GenBank/DDBJ databases">
        <title>Novel Streptomyces species of biotechnological and ecological value are a feature of Machair soil.</title>
        <authorList>
            <person name="Prole J.R."/>
            <person name="Goodfellow M."/>
            <person name="Allenby N."/>
            <person name="Ward A.C."/>
        </authorList>
    </citation>
    <scope>NUCLEOTIDE SEQUENCE</scope>
    <source>
        <strain evidence="1">MS1.AVA.4</strain>
    </source>
</reference>
<dbReference type="Proteomes" id="UP001375539">
    <property type="component" value="Unassembled WGS sequence"/>
</dbReference>
<organism evidence="1 2">
    <name type="scientific">Streptomyces pratisoli</name>
    <dbReference type="NCBI Taxonomy" id="3139917"/>
    <lineage>
        <taxon>Bacteria</taxon>
        <taxon>Bacillati</taxon>
        <taxon>Actinomycetota</taxon>
        <taxon>Actinomycetes</taxon>
        <taxon>Kitasatosporales</taxon>
        <taxon>Streptomycetaceae</taxon>
        <taxon>Streptomyces</taxon>
    </lineage>
</organism>
<dbReference type="EMBL" id="JBBKAI010000002">
    <property type="protein sequence ID" value="MEJ8658635.1"/>
    <property type="molecule type" value="Genomic_DNA"/>
</dbReference>